<dbReference type="InterPro" id="IPR021745">
    <property type="entry name" value="CbiG_mid"/>
</dbReference>
<evidence type="ECO:0000313" key="4">
    <source>
        <dbReference type="EMBL" id="HGG92667.1"/>
    </source>
</evidence>
<dbReference type="SUPFAM" id="SSF159672">
    <property type="entry name" value="CbiG N-terminal domain-like"/>
    <property type="match status" value="1"/>
</dbReference>
<dbReference type="InterPro" id="IPR036518">
    <property type="entry name" value="CobE/GbiG_C_sf"/>
</dbReference>
<proteinExistence type="predicted"/>
<dbReference type="InterPro" id="IPR038029">
    <property type="entry name" value="GbiG_N_sf"/>
</dbReference>
<dbReference type="Pfam" id="PF11761">
    <property type="entry name" value="CbiG_mid"/>
    <property type="match status" value="1"/>
</dbReference>
<dbReference type="AlphaFoldDB" id="A0A7C4AH72"/>
<dbReference type="Pfam" id="PF01890">
    <property type="entry name" value="CbiG_C"/>
    <property type="match status" value="1"/>
</dbReference>
<comment type="caution">
    <text evidence="4">The sequence shown here is derived from an EMBL/GenBank/DDBJ whole genome shotgun (WGS) entry which is preliminary data.</text>
</comment>
<dbReference type="Gene3D" id="3.40.50.11220">
    <property type="match status" value="1"/>
</dbReference>
<feature type="domain" description="Cobalamin synthesis G N-terminal" evidence="2">
    <location>
        <begin position="52"/>
        <end position="132"/>
    </location>
</feature>
<evidence type="ECO:0000259" key="1">
    <source>
        <dbReference type="Pfam" id="PF01890"/>
    </source>
</evidence>
<name>A0A7C4AH72_9BACT</name>
<dbReference type="InterPro" id="IPR021744">
    <property type="entry name" value="CbiG_N"/>
</dbReference>
<reference evidence="4" key="1">
    <citation type="journal article" date="2020" name="mSystems">
        <title>Genome- and Community-Level Interaction Insights into Carbon Utilization and Element Cycling Functions of Hydrothermarchaeota in Hydrothermal Sediment.</title>
        <authorList>
            <person name="Zhou Z."/>
            <person name="Liu Y."/>
            <person name="Xu W."/>
            <person name="Pan J."/>
            <person name="Luo Z.H."/>
            <person name="Li M."/>
        </authorList>
    </citation>
    <scope>NUCLEOTIDE SEQUENCE [LARGE SCALE GENOMIC DNA]</scope>
    <source>
        <strain evidence="4">SpSt-413</strain>
    </source>
</reference>
<dbReference type="EMBL" id="DSRP01000476">
    <property type="protein sequence ID" value="HGG92667.1"/>
    <property type="molecule type" value="Genomic_DNA"/>
</dbReference>
<dbReference type="Gene3D" id="3.30.420.180">
    <property type="entry name" value="CobE/GbiG C-terminal domain"/>
    <property type="match status" value="1"/>
</dbReference>
<dbReference type="GO" id="GO:0009236">
    <property type="term" value="P:cobalamin biosynthetic process"/>
    <property type="evidence" value="ECO:0007669"/>
    <property type="project" value="InterPro"/>
</dbReference>
<dbReference type="SUPFAM" id="SSF159664">
    <property type="entry name" value="CobE/GbiG C-terminal domain-like"/>
    <property type="match status" value="1"/>
</dbReference>
<sequence length="345" mass="35552">MPGDAKPLAVYALTPAGARLARALAAELGASLYLPRKLAAPGDLAFDSLPELVGRAFDAHCGHVFVAACGIVVRAVAPHLRSKTRDPAVVALDQHGRHAVSLLSGHLGGANDLARRVAAFTGGEAVITTATDTQGLPSLDLLARDSGLAIEDVRAVRHANMALLRGEPLQVFDPHGQLSVPPGHAERFEWVAAPHLLDAERPAVLVTWRVLDAPEHHLVLRPRLLVAGVGCRKGAPAPDIVAAVAGACAARGAALKSLTALASIEAKRGEPGLHEAARELGAELLFYPAGRLAGVGVPNPSTLVHKHMGVHSVCEAAALLAAGTDRLLAPKARTANTTVALALAG</sequence>
<dbReference type="PANTHER" id="PTHR37477:SF1">
    <property type="entry name" value="COBALT-PRECORRIN-5A HYDROLASE"/>
    <property type="match status" value="1"/>
</dbReference>
<evidence type="ECO:0000259" key="2">
    <source>
        <dbReference type="Pfam" id="PF11760"/>
    </source>
</evidence>
<organism evidence="4">
    <name type="scientific">Fundidesulfovibrio putealis</name>
    <dbReference type="NCBI Taxonomy" id="270496"/>
    <lineage>
        <taxon>Bacteria</taxon>
        <taxon>Pseudomonadati</taxon>
        <taxon>Thermodesulfobacteriota</taxon>
        <taxon>Desulfovibrionia</taxon>
        <taxon>Desulfovibrionales</taxon>
        <taxon>Desulfovibrionaceae</taxon>
        <taxon>Fundidesulfovibrio</taxon>
    </lineage>
</organism>
<dbReference type="PANTHER" id="PTHR37477">
    <property type="entry name" value="COBALT-PRECORRIN-5A HYDROLASE"/>
    <property type="match status" value="1"/>
</dbReference>
<feature type="domain" description="CobE/GbiG C-terminal" evidence="1">
    <location>
        <begin position="225"/>
        <end position="342"/>
    </location>
</feature>
<dbReference type="InterPro" id="IPR052553">
    <property type="entry name" value="CbiG_hydrolase"/>
</dbReference>
<dbReference type="InterPro" id="IPR002750">
    <property type="entry name" value="CobE/GbiG_C"/>
</dbReference>
<dbReference type="Pfam" id="PF11760">
    <property type="entry name" value="CbiG_N"/>
    <property type="match status" value="1"/>
</dbReference>
<accession>A0A7C4AH72</accession>
<gene>
    <name evidence="4" type="ORF">ENR59_06910</name>
</gene>
<feature type="domain" description="Cobalamin biosynthesis central region" evidence="3">
    <location>
        <begin position="137"/>
        <end position="222"/>
    </location>
</feature>
<evidence type="ECO:0000259" key="3">
    <source>
        <dbReference type="Pfam" id="PF11761"/>
    </source>
</evidence>
<protein>
    <submittedName>
        <fullName evidence="4">Cobalamin biosynthesis protein CbiG</fullName>
    </submittedName>
</protein>